<keyword evidence="3" id="KW-1185">Reference proteome</keyword>
<gene>
    <name evidence="2" type="ORF">GA0070614_5010</name>
</gene>
<accession>A0A1C5JPI4</accession>
<dbReference type="AlphaFoldDB" id="A0A1C5JPI4"/>
<dbReference type="Gene3D" id="1.50.10.10">
    <property type="match status" value="1"/>
</dbReference>
<organism evidence="2 3">
    <name type="scientific">Micromonospora coxensis</name>
    <dbReference type="NCBI Taxonomy" id="356852"/>
    <lineage>
        <taxon>Bacteria</taxon>
        <taxon>Bacillati</taxon>
        <taxon>Actinomycetota</taxon>
        <taxon>Actinomycetes</taxon>
        <taxon>Micromonosporales</taxon>
        <taxon>Micromonosporaceae</taxon>
        <taxon>Micromonospora</taxon>
    </lineage>
</organism>
<proteinExistence type="predicted"/>
<dbReference type="SUPFAM" id="SSF48208">
    <property type="entry name" value="Six-hairpin glycosidases"/>
    <property type="match status" value="1"/>
</dbReference>
<dbReference type="GO" id="GO:0005975">
    <property type="term" value="P:carbohydrate metabolic process"/>
    <property type="evidence" value="ECO:0007669"/>
    <property type="project" value="InterPro"/>
</dbReference>
<dbReference type="PANTHER" id="PTHR41814:SF1">
    <property type="entry name" value="CELLULASE"/>
    <property type="match status" value="1"/>
</dbReference>
<evidence type="ECO:0000256" key="1">
    <source>
        <dbReference type="ARBA" id="ARBA00022801"/>
    </source>
</evidence>
<dbReference type="PANTHER" id="PTHR41814">
    <property type="entry name" value="EXPRESSED PROTEIN"/>
    <property type="match status" value="1"/>
</dbReference>
<dbReference type="RefSeq" id="WP_088978216.1">
    <property type="nucleotide sequence ID" value="NZ_LT607753.1"/>
</dbReference>
<dbReference type="GO" id="GO:0016787">
    <property type="term" value="F:hydrolase activity"/>
    <property type="evidence" value="ECO:0007669"/>
    <property type="project" value="UniProtKB-KW"/>
</dbReference>
<dbReference type="EMBL" id="LT607753">
    <property type="protein sequence ID" value="SCG72502.1"/>
    <property type="molecule type" value="Genomic_DNA"/>
</dbReference>
<name>A0A1C5JPI4_9ACTN</name>
<keyword evidence="1 2" id="KW-0378">Hydrolase</keyword>
<dbReference type="Pfam" id="PF07470">
    <property type="entry name" value="Glyco_hydro_88"/>
    <property type="match status" value="1"/>
</dbReference>
<dbReference type="InterPro" id="IPR010905">
    <property type="entry name" value="Glyco_hydro_88"/>
</dbReference>
<evidence type="ECO:0000313" key="2">
    <source>
        <dbReference type="EMBL" id="SCG72502.1"/>
    </source>
</evidence>
<dbReference type="OrthoDB" id="258246at2"/>
<sequence length="328" mass="35511">MRALDDPRLDRALTALLTMQRQSWEQGVTAHALLDLGWDEEVVLLADAAVTRQHPDGRLGDVSGEQGAVNGAACGEAVRLAARLHPDRRWTVALRRQLDWLLADAPRAADGTLFHLLGNRQVWADTVYMVVPLLAVCGHPERAAAQVDGHRRRLYDPDAGLYAARWDADTGALVQPQLWGTGNGWVVAGITRALRLLPHWPDGLRAELAGHARQVLDACLAHRRADGLFHDVLDDRGSHVETNLAQMLAYAALTGAADGWLPPSYADAGRDLLATADRQVDRHGLVRPVSGAPHFDRPGTSAEAQAFHLLAHAALRRAGQSGASSPRT</sequence>
<dbReference type="InterPro" id="IPR008928">
    <property type="entry name" value="6-hairpin_glycosidase_sf"/>
</dbReference>
<reference evidence="3" key="1">
    <citation type="submission" date="2016-06" db="EMBL/GenBank/DDBJ databases">
        <authorList>
            <person name="Varghese N."/>
            <person name="Submissions Spin"/>
        </authorList>
    </citation>
    <scope>NUCLEOTIDE SEQUENCE [LARGE SCALE GENOMIC DNA]</scope>
    <source>
        <strain evidence="3">DSM 45161</strain>
    </source>
</reference>
<evidence type="ECO:0000313" key="3">
    <source>
        <dbReference type="Proteomes" id="UP000198215"/>
    </source>
</evidence>
<dbReference type="Proteomes" id="UP000198215">
    <property type="component" value="Chromosome I"/>
</dbReference>
<dbReference type="InterPro" id="IPR012341">
    <property type="entry name" value="6hp_glycosidase-like_sf"/>
</dbReference>
<protein>
    <submittedName>
        <fullName evidence="2">Unsaturated rhamnogalacturonyl hydrolase</fullName>
    </submittedName>
</protein>